<evidence type="ECO:0000256" key="1">
    <source>
        <dbReference type="ARBA" id="ARBA00002914"/>
    </source>
</evidence>
<gene>
    <name evidence="15" type="primary">Dwil\GK12143</name>
    <name evidence="15" type="ORF">Dwil_GK12143</name>
</gene>
<dbReference type="UniPathway" id="UPA00115">
    <property type="reaction ID" value="UER00408"/>
</dbReference>
<dbReference type="HAMAP" id="MF_00966">
    <property type="entry name" value="G6PD"/>
    <property type="match status" value="1"/>
</dbReference>
<evidence type="ECO:0000256" key="12">
    <source>
        <dbReference type="SAM" id="MobiDB-lite"/>
    </source>
</evidence>
<evidence type="ECO:0000256" key="11">
    <source>
        <dbReference type="RuleBase" id="RU362120"/>
    </source>
</evidence>
<evidence type="ECO:0000256" key="3">
    <source>
        <dbReference type="ARBA" id="ARBA00004937"/>
    </source>
</evidence>
<dbReference type="KEGG" id="dwi:6645493"/>
<keyword evidence="7 11" id="KW-0521">NADP</keyword>
<dbReference type="OMA" id="TWNNKHI"/>
<dbReference type="EC" id="1.1.1.49" evidence="4 11"/>
<evidence type="ECO:0000256" key="9">
    <source>
        <dbReference type="ARBA" id="ARBA00023277"/>
    </source>
</evidence>
<dbReference type="Gene3D" id="3.30.360.10">
    <property type="entry name" value="Dihydrodipicolinate Reductase, domain 2"/>
    <property type="match status" value="1"/>
</dbReference>
<evidence type="ECO:0000313" key="15">
    <source>
        <dbReference type="EMBL" id="EDW79033.1"/>
    </source>
</evidence>
<dbReference type="EMBL" id="CH964095">
    <property type="protein sequence ID" value="EDW79033.1"/>
    <property type="molecule type" value="Genomic_DNA"/>
</dbReference>
<evidence type="ECO:0000256" key="6">
    <source>
        <dbReference type="ARBA" id="ARBA00022526"/>
    </source>
</evidence>
<sequence>MIPIDPQNETAYSFVVFGASGRLSKRKIFPALWALYRDNRLPQGTKIFTFSRTKLHTSKYRLQCVPYMGLDKERDQKKYNSFWTNVHCVQGEYDNAADYAMLGEAMAMQETKHKMIYANRIFYLAIPPIIFDNITLNLVRKCKSEKGWNRIVIEKPFGRNDLTYRPYQLNLCQSFNESQIYMIDHYLSRRVMQNLFALRFANRIWSDSFNNNQIAAVMITVKNEKHVSGDYFNIYGIIRDMMTNHMMQLLTMVAMDQPFDNDVEDMRNERYRVLKDIPTVDMTDVVLGQYRNNFMESDPEKVGYTEHSYIPMDSLTPTYAMVVLKIKNKRWSDVPFILRAGKAMNETKTEVRIQYKSVESDLYHPSELDIRNELVLRLAPYEEIFMRVQLKKPGEELCLQDTEINMSVNEKSLKLPSNYASLLLDIFNGNQTFFMRTDEQCEIWRIFSGVLNAIDVERPKPFLYDYGSRGPIPAYRKAERSGFVFFAPDNWHESKDTLAFTVKSSRQPTTNNSRFVSARPSRMQTPKESTLKFA</sequence>
<dbReference type="InterPro" id="IPR001282">
    <property type="entry name" value="G6P_DH"/>
</dbReference>
<keyword evidence="6 11" id="KW-0313">Glucose metabolism</keyword>
<evidence type="ECO:0000313" key="16">
    <source>
        <dbReference type="Proteomes" id="UP000007798"/>
    </source>
</evidence>
<dbReference type="InterPro" id="IPR036291">
    <property type="entry name" value="NAD(P)-bd_dom_sf"/>
</dbReference>
<dbReference type="Proteomes" id="UP000007798">
    <property type="component" value="Unassembled WGS sequence"/>
</dbReference>
<dbReference type="GO" id="GO:0004345">
    <property type="term" value="F:glucose-6-phosphate dehydrogenase activity"/>
    <property type="evidence" value="ECO:0007669"/>
    <property type="project" value="UniProtKB-EC"/>
</dbReference>
<comment type="subcellular location">
    <subcellularLocation>
        <location evidence="2">Cytoplasm</location>
        <location evidence="2">Cytosol</location>
    </subcellularLocation>
</comment>
<dbReference type="PIRSF" id="PIRSF000110">
    <property type="entry name" value="G6PD"/>
    <property type="match status" value="1"/>
</dbReference>
<keyword evidence="16" id="KW-1185">Reference proteome</keyword>
<name>B4N4F9_DROWI</name>
<comment type="function">
    <text evidence="11">Catalyzes the rate-limiting step of the oxidative pentose-phosphate pathway, which represents a route for the dissimilation of carbohydrates besides glycolysis.</text>
</comment>
<feature type="region of interest" description="Disordered" evidence="12">
    <location>
        <begin position="504"/>
        <end position="534"/>
    </location>
</feature>
<evidence type="ECO:0000259" key="14">
    <source>
        <dbReference type="Pfam" id="PF02781"/>
    </source>
</evidence>
<evidence type="ECO:0000256" key="10">
    <source>
        <dbReference type="ARBA" id="ARBA00047696"/>
    </source>
</evidence>
<dbReference type="InParanoid" id="B4N4F9"/>
<dbReference type="Pfam" id="PF00479">
    <property type="entry name" value="G6PD_N"/>
    <property type="match status" value="1"/>
</dbReference>
<accession>B4N4F9</accession>
<dbReference type="eggNOG" id="KOG0563">
    <property type="taxonomic scope" value="Eukaryota"/>
</dbReference>
<dbReference type="PhylomeDB" id="B4N4F9"/>
<reference evidence="15 16" key="1">
    <citation type="journal article" date="2007" name="Nature">
        <title>Evolution of genes and genomes on the Drosophila phylogeny.</title>
        <authorList>
            <consortium name="Drosophila 12 Genomes Consortium"/>
            <person name="Clark A.G."/>
            <person name="Eisen M.B."/>
            <person name="Smith D.R."/>
            <person name="Bergman C.M."/>
            <person name="Oliver B."/>
            <person name="Markow T.A."/>
            <person name="Kaufman T.C."/>
            <person name="Kellis M."/>
            <person name="Gelbart W."/>
            <person name="Iyer V.N."/>
            <person name="Pollard D.A."/>
            <person name="Sackton T.B."/>
            <person name="Larracuente A.M."/>
            <person name="Singh N.D."/>
            <person name="Abad J.P."/>
            <person name="Abt D.N."/>
            <person name="Adryan B."/>
            <person name="Aguade M."/>
            <person name="Akashi H."/>
            <person name="Anderson W.W."/>
            <person name="Aquadro C.F."/>
            <person name="Ardell D.H."/>
            <person name="Arguello R."/>
            <person name="Artieri C.G."/>
            <person name="Barbash D.A."/>
            <person name="Barker D."/>
            <person name="Barsanti P."/>
            <person name="Batterham P."/>
            <person name="Batzoglou S."/>
            <person name="Begun D."/>
            <person name="Bhutkar A."/>
            <person name="Blanco E."/>
            <person name="Bosak S.A."/>
            <person name="Bradley R.K."/>
            <person name="Brand A.D."/>
            <person name="Brent M.R."/>
            <person name="Brooks A.N."/>
            <person name="Brown R.H."/>
            <person name="Butlin R.K."/>
            <person name="Caggese C."/>
            <person name="Calvi B.R."/>
            <person name="Bernardo de Carvalho A."/>
            <person name="Caspi A."/>
            <person name="Castrezana S."/>
            <person name="Celniker S.E."/>
            <person name="Chang J.L."/>
            <person name="Chapple C."/>
            <person name="Chatterji S."/>
            <person name="Chinwalla A."/>
            <person name="Civetta A."/>
            <person name="Clifton S.W."/>
            <person name="Comeron J.M."/>
            <person name="Costello J.C."/>
            <person name="Coyne J.A."/>
            <person name="Daub J."/>
            <person name="David R.G."/>
            <person name="Delcher A.L."/>
            <person name="Delehaunty K."/>
            <person name="Do C.B."/>
            <person name="Ebling H."/>
            <person name="Edwards K."/>
            <person name="Eickbush T."/>
            <person name="Evans J.D."/>
            <person name="Filipski A."/>
            <person name="Findeiss S."/>
            <person name="Freyhult E."/>
            <person name="Fulton L."/>
            <person name="Fulton R."/>
            <person name="Garcia A.C."/>
            <person name="Gardiner A."/>
            <person name="Garfield D.A."/>
            <person name="Garvin B.E."/>
            <person name="Gibson G."/>
            <person name="Gilbert D."/>
            <person name="Gnerre S."/>
            <person name="Godfrey J."/>
            <person name="Good R."/>
            <person name="Gotea V."/>
            <person name="Gravely B."/>
            <person name="Greenberg A.J."/>
            <person name="Griffiths-Jones S."/>
            <person name="Gross S."/>
            <person name="Guigo R."/>
            <person name="Gustafson E.A."/>
            <person name="Haerty W."/>
            <person name="Hahn M.W."/>
            <person name="Halligan D.L."/>
            <person name="Halpern A.L."/>
            <person name="Halter G.M."/>
            <person name="Han M.V."/>
            <person name="Heger A."/>
            <person name="Hillier L."/>
            <person name="Hinrichs A.S."/>
            <person name="Holmes I."/>
            <person name="Hoskins R.A."/>
            <person name="Hubisz M.J."/>
            <person name="Hultmark D."/>
            <person name="Huntley M.A."/>
            <person name="Jaffe D.B."/>
            <person name="Jagadeeshan S."/>
            <person name="Jeck W.R."/>
            <person name="Johnson J."/>
            <person name="Jones C.D."/>
            <person name="Jordan W.C."/>
            <person name="Karpen G.H."/>
            <person name="Kataoka E."/>
            <person name="Keightley P.D."/>
            <person name="Kheradpour P."/>
            <person name="Kirkness E.F."/>
            <person name="Koerich L.B."/>
            <person name="Kristiansen K."/>
            <person name="Kudrna D."/>
            <person name="Kulathinal R.J."/>
            <person name="Kumar S."/>
            <person name="Kwok R."/>
            <person name="Lander E."/>
            <person name="Langley C.H."/>
            <person name="Lapoint R."/>
            <person name="Lazzaro B.P."/>
            <person name="Lee S.J."/>
            <person name="Levesque L."/>
            <person name="Li R."/>
            <person name="Lin C.F."/>
            <person name="Lin M.F."/>
            <person name="Lindblad-Toh K."/>
            <person name="Llopart A."/>
            <person name="Long M."/>
            <person name="Low L."/>
            <person name="Lozovsky E."/>
            <person name="Lu J."/>
            <person name="Luo M."/>
            <person name="Machado C.A."/>
            <person name="Makalowski W."/>
            <person name="Marzo M."/>
            <person name="Matsuda M."/>
            <person name="Matzkin L."/>
            <person name="McAllister B."/>
            <person name="McBride C.S."/>
            <person name="McKernan B."/>
            <person name="McKernan K."/>
            <person name="Mendez-Lago M."/>
            <person name="Minx P."/>
            <person name="Mollenhauer M.U."/>
            <person name="Montooth K."/>
            <person name="Mount S.M."/>
            <person name="Mu X."/>
            <person name="Myers E."/>
            <person name="Negre B."/>
            <person name="Newfeld S."/>
            <person name="Nielsen R."/>
            <person name="Noor M.A."/>
            <person name="O'Grady P."/>
            <person name="Pachter L."/>
            <person name="Papaceit M."/>
            <person name="Parisi M.J."/>
            <person name="Parisi M."/>
            <person name="Parts L."/>
            <person name="Pedersen J.S."/>
            <person name="Pesole G."/>
            <person name="Phillippy A.M."/>
            <person name="Ponting C.P."/>
            <person name="Pop M."/>
            <person name="Porcelli D."/>
            <person name="Powell J.R."/>
            <person name="Prohaska S."/>
            <person name="Pruitt K."/>
            <person name="Puig M."/>
            <person name="Quesneville H."/>
            <person name="Ram K.R."/>
            <person name="Rand D."/>
            <person name="Rasmussen M.D."/>
            <person name="Reed L.K."/>
            <person name="Reenan R."/>
            <person name="Reily A."/>
            <person name="Remington K.A."/>
            <person name="Rieger T.T."/>
            <person name="Ritchie M.G."/>
            <person name="Robin C."/>
            <person name="Rogers Y.H."/>
            <person name="Rohde C."/>
            <person name="Rozas J."/>
            <person name="Rubenfield M.J."/>
            <person name="Ruiz A."/>
            <person name="Russo S."/>
            <person name="Salzberg S.L."/>
            <person name="Sanchez-Gracia A."/>
            <person name="Saranga D.J."/>
            <person name="Sato H."/>
            <person name="Schaeffer S.W."/>
            <person name="Schatz M.C."/>
            <person name="Schlenke T."/>
            <person name="Schwartz R."/>
            <person name="Segarra C."/>
            <person name="Singh R.S."/>
            <person name="Sirot L."/>
            <person name="Sirota M."/>
            <person name="Sisneros N.B."/>
            <person name="Smith C.D."/>
            <person name="Smith T.F."/>
            <person name="Spieth J."/>
            <person name="Stage D.E."/>
            <person name="Stark A."/>
            <person name="Stephan W."/>
            <person name="Strausberg R.L."/>
            <person name="Strempel S."/>
            <person name="Sturgill D."/>
            <person name="Sutton G."/>
            <person name="Sutton G.G."/>
            <person name="Tao W."/>
            <person name="Teichmann S."/>
            <person name="Tobari Y.N."/>
            <person name="Tomimura Y."/>
            <person name="Tsolas J.M."/>
            <person name="Valente V.L."/>
            <person name="Venter E."/>
            <person name="Venter J.C."/>
            <person name="Vicario S."/>
            <person name="Vieira F.G."/>
            <person name="Vilella A.J."/>
            <person name="Villasante A."/>
            <person name="Walenz B."/>
            <person name="Wang J."/>
            <person name="Wasserman M."/>
            <person name="Watts T."/>
            <person name="Wilson D."/>
            <person name="Wilson R.K."/>
            <person name="Wing R.A."/>
            <person name="Wolfner M.F."/>
            <person name="Wong A."/>
            <person name="Wong G.K."/>
            <person name="Wu C.I."/>
            <person name="Wu G."/>
            <person name="Yamamoto D."/>
            <person name="Yang H.P."/>
            <person name="Yang S.P."/>
            <person name="Yorke J.A."/>
            <person name="Yoshida K."/>
            <person name="Zdobnov E."/>
            <person name="Zhang P."/>
            <person name="Zhang Y."/>
            <person name="Zimin A.V."/>
            <person name="Baldwin J."/>
            <person name="Abdouelleil A."/>
            <person name="Abdulkadir J."/>
            <person name="Abebe A."/>
            <person name="Abera B."/>
            <person name="Abreu J."/>
            <person name="Acer S.C."/>
            <person name="Aftuck L."/>
            <person name="Alexander A."/>
            <person name="An P."/>
            <person name="Anderson E."/>
            <person name="Anderson S."/>
            <person name="Arachi H."/>
            <person name="Azer M."/>
            <person name="Bachantsang P."/>
            <person name="Barry A."/>
            <person name="Bayul T."/>
            <person name="Berlin A."/>
            <person name="Bessette D."/>
            <person name="Bloom T."/>
            <person name="Blye J."/>
            <person name="Boguslavskiy L."/>
            <person name="Bonnet C."/>
            <person name="Boukhgalter B."/>
            <person name="Bourzgui I."/>
            <person name="Brown A."/>
            <person name="Cahill P."/>
            <person name="Channer S."/>
            <person name="Cheshatsang Y."/>
            <person name="Chuda L."/>
            <person name="Citroen M."/>
            <person name="Collymore A."/>
            <person name="Cooke P."/>
            <person name="Costello M."/>
            <person name="D'Aco K."/>
            <person name="Daza R."/>
            <person name="De Haan G."/>
            <person name="DeGray S."/>
            <person name="DeMaso C."/>
            <person name="Dhargay N."/>
            <person name="Dooley K."/>
            <person name="Dooley E."/>
            <person name="Doricent M."/>
            <person name="Dorje P."/>
            <person name="Dorjee K."/>
            <person name="Dupes A."/>
            <person name="Elong R."/>
            <person name="Falk J."/>
            <person name="Farina A."/>
            <person name="Faro S."/>
            <person name="Ferguson D."/>
            <person name="Fisher S."/>
            <person name="Foley C.D."/>
            <person name="Franke A."/>
            <person name="Friedrich D."/>
            <person name="Gadbois L."/>
            <person name="Gearin G."/>
            <person name="Gearin C.R."/>
            <person name="Giannoukos G."/>
            <person name="Goode T."/>
            <person name="Graham J."/>
            <person name="Grandbois E."/>
            <person name="Grewal S."/>
            <person name="Gyaltsen K."/>
            <person name="Hafez N."/>
            <person name="Hagos B."/>
            <person name="Hall J."/>
            <person name="Henson C."/>
            <person name="Hollinger A."/>
            <person name="Honan T."/>
            <person name="Huard M.D."/>
            <person name="Hughes L."/>
            <person name="Hurhula B."/>
            <person name="Husby M.E."/>
            <person name="Kamat A."/>
            <person name="Kanga B."/>
            <person name="Kashin S."/>
            <person name="Khazanovich D."/>
            <person name="Kisner P."/>
            <person name="Lance K."/>
            <person name="Lara M."/>
            <person name="Lee W."/>
            <person name="Lennon N."/>
            <person name="Letendre F."/>
            <person name="LeVine R."/>
            <person name="Lipovsky A."/>
            <person name="Liu X."/>
            <person name="Liu J."/>
            <person name="Liu S."/>
            <person name="Lokyitsang T."/>
            <person name="Lokyitsang Y."/>
            <person name="Lubonja R."/>
            <person name="Lui A."/>
            <person name="MacDonald P."/>
            <person name="Magnisalis V."/>
            <person name="Maru K."/>
            <person name="Matthews C."/>
            <person name="McCusker W."/>
            <person name="McDonough S."/>
            <person name="Mehta T."/>
            <person name="Meldrim J."/>
            <person name="Meneus L."/>
            <person name="Mihai O."/>
            <person name="Mihalev A."/>
            <person name="Mihova T."/>
            <person name="Mittelman R."/>
            <person name="Mlenga V."/>
            <person name="Montmayeur A."/>
            <person name="Mulrain L."/>
            <person name="Navidi A."/>
            <person name="Naylor J."/>
            <person name="Negash T."/>
            <person name="Nguyen T."/>
            <person name="Nguyen N."/>
            <person name="Nicol R."/>
            <person name="Norbu C."/>
            <person name="Norbu N."/>
            <person name="Novod N."/>
            <person name="O'Neill B."/>
            <person name="Osman S."/>
            <person name="Markiewicz E."/>
            <person name="Oyono O.L."/>
            <person name="Patti C."/>
            <person name="Phunkhang P."/>
            <person name="Pierre F."/>
            <person name="Priest M."/>
            <person name="Raghuraman S."/>
            <person name="Rege F."/>
            <person name="Reyes R."/>
            <person name="Rise C."/>
            <person name="Rogov P."/>
            <person name="Ross K."/>
            <person name="Ryan E."/>
            <person name="Settipalli S."/>
            <person name="Shea T."/>
            <person name="Sherpa N."/>
            <person name="Shi L."/>
            <person name="Shih D."/>
            <person name="Sparrow T."/>
            <person name="Spaulding J."/>
            <person name="Stalker J."/>
            <person name="Stange-Thomann N."/>
            <person name="Stavropoulos S."/>
            <person name="Stone C."/>
            <person name="Strader C."/>
            <person name="Tesfaye S."/>
            <person name="Thomson T."/>
            <person name="Thoulutsang Y."/>
            <person name="Thoulutsang D."/>
            <person name="Topham K."/>
            <person name="Topping I."/>
            <person name="Tsamla T."/>
            <person name="Vassiliev H."/>
            <person name="Vo A."/>
            <person name="Wangchuk T."/>
            <person name="Wangdi T."/>
            <person name="Weiand M."/>
            <person name="Wilkinson J."/>
            <person name="Wilson A."/>
            <person name="Yadav S."/>
            <person name="Young G."/>
            <person name="Yu Q."/>
            <person name="Zembek L."/>
            <person name="Zhong D."/>
            <person name="Zimmer A."/>
            <person name="Zwirko Z."/>
            <person name="Jaffe D.B."/>
            <person name="Alvarez P."/>
            <person name="Brockman W."/>
            <person name="Butler J."/>
            <person name="Chin C."/>
            <person name="Gnerre S."/>
            <person name="Grabherr M."/>
            <person name="Kleber M."/>
            <person name="Mauceli E."/>
            <person name="MacCallum I."/>
        </authorList>
    </citation>
    <scope>NUCLEOTIDE SEQUENCE [LARGE SCALE GENOMIC DNA]</scope>
    <source>
        <strain evidence="16">Tucson 14030-0811.24</strain>
    </source>
</reference>
<comment type="function">
    <text evidence="1">Cytosolic glucose-6-phosphate dehydrogenase that catalyzes the first and rate-limiting step of the oxidative branch within the pentose phosphate pathway/shunt, an alternative route to glycolysis for the dissimilation of carbohydrates and a major source of reducing power and metabolic intermediates for fatty acid and nucleic acid biosynthetic processes.</text>
</comment>
<dbReference type="HOGENOM" id="CLU_013524_2_3_1"/>
<keyword evidence="9 11" id="KW-0119">Carbohydrate metabolism</keyword>
<dbReference type="FunCoup" id="B4N4F9">
    <property type="interactions" value="189"/>
</dbReference>
<protein>
    <recommendedName>
        <fullName evidence="5 11">Glucose-6-phosphate 1-dehydrogenase</fullName>
        <ecNumber evidence="4 11">1.1.1.49</ecNumber>
    </recommendedName>
</protein>
<evidence type="ECO:0000256" key="8">
    <source>
        <dbReference type="ARBA" id="ARBA00023002"/>
    </source>
</evidence>
<comment type="catalytic activity">
    <reaction evidence="10">
        <text>D-glucose 6-phosphate + NADP(+) = 6-phospho-D-glucono-1,5-lactone + NADPH + H(+)</text>
        <dbReference type="Rhea" id="RHEA:15841"/>
        <dbReference type="ChEBI" id="CHEBI:15378"/>
        <dbReference type="ChEBI" id="CHEBI:57783"/>
        <dbReference type="ChEBI" id="CHEBI:57955"/>
        <dbReference type="ChEBI" id="CHEBI:58349"/>
        <dbReference type="ChEBI" id="CHEBI:61548"/>
        <dbReference type="EC" id="1.1.1.49"/>
    </reaction>
    <physiologicalReaction direction="left-to-right" evidence="10">
        <dbReference type="Rhea" id="RHEA:15842"/>
    </physiologicalReaction>
</comment>
<comment type="pathway">
    <text evidence="3 11">Carbohydrate degradation; pentose phosphate pathway; D-ribulose 5-phosphate from D-glucose 6-phosphate (oxidative stage): step 1/3.</text>
</comment>
<organism evidence="15 16">
    <name type="scientific">Drosophila willistoni</name>
    <name type="common">Fruit fly</name>
    <dbReference type="NCBI Taxonomy" id="7260"/>
    <lineage>
        <taxon>Eukaryota</taxon>
        <taxon>Metazoa</taxon>
        <taxon>Ecdysozoa</taxon>
        <taxon>Arthropoda</taxon>
        <taxon>Hexapoda</taxon>
        <taxon>Insecta</taxon>
        <taxon>Pterygota</taxon>
        <taxon>Neoptera</taxon>
        <taxon>Endopterygota</taxon>
        <taxon>Diptera</taxon>
        <taxon>Brachycera</taxon>
        <taxon>Muscomorpha</taxon>
        <taxon>Ephydroidea</taxon>
        <taxon>Drosophilidae</taxon>
        <taxon>Drosophila</taxon>
        <taxon>Sophophora</taxon>
    </lineage>
</organism>
<evidence type="ECO:0000256" key="2">
    <source>
        <dbReference type="ARBA" id="ARBA00004514"/>
    </source>
</evidence>
<comment type="similarity">
    <text evidence="11">Belongs to the glucose-6-phosphate dehydrogenase family.</text>
</comment>
<keyword evidence="8 11" id="KW-0560">Oxidoreductase</keyword>
<evidence type="ECO:0000256" key="5">
    <source>
        <dbReference type="ARBA" id="ARBA00020444"/>
    </source>
</evidence>
<dbReference type="SUPFAM" id="SSF51735">
    <property type="entry name" value="NAD(P)-binding Rossmann-fold domains"/>
    <property type="match status" value="1"/>
</dbReference>
<evidence type="ECO:0000256" key="7">
    <source>
        <dbReference type="ARBA" id="ARBA00022857"/>
    </source>
</evidence>
<dbReference type="AlphaFoldDB" id="B4N4F9"/>
<dbReference type="Pfam" id="PF02781">
    <property type="entry name" value="G6PD_C"/>
    <property type="match status" value="1"/>
</dbReference>
<dbReference type="GO" id="GO:0005829">
    <property type="term" value="C:cytosol"/>
    <property type="evidence" value="ECO:0007669"/>
    <property type="project" value="UniProtKB-SubCell"/>
</dbReference>
<evidence type="ECO:0000259" key="13">
    <source>
        <dbReference type="Pfam" id="PF00479"/>
    </source>
</evidence>
<dbReference type="PRINTS" id="PR00079">
    <property type="entry name" value="G6PDHDRGNASE"/>
</dbReference>
<proteinExistence type="inferred from homology"/>
<dbReference type="OrthoDB" id="60984at2759"/>
<dbReference type="SUPFAM" id="SSF55347">
    <property type="entry name" value="Glyceraldehyde-3-phosphate dehydrogenase-like, C-terminal domain"/>
    <property type="match status" value="1"/>
</dbReference>
<dbReference type="InterPro" id="IPR022674">
    <property type="entry name" value="G6P_DH_NAD-bd"/>
</dbReference>
<dbReference type="InterPro" id="IPR022675">
    <property type="entry name" value="G6P_DH_C"/>
</dbReference>
<dbReference type="GO" id="GO:0009051">
    <property type="term" value="P:pentose-phosphate shunt, oxidative branch"/>
    <property type="evidence" value="ECO:0007669"/>
    <property type="project" value="TreeGrafter"/>
</dbReference>
<evidence type="ECO:0000256" key="4">
    <source>
        <dbReference type="ARBA" id="ARBA00013019"/>
    </source>
</evidence>
<dbReference type="PANTHER" id="PTHR23429:SF0">
    <property type="entry name" value="GLUCOSE-6-PHOSPHATE 1-DEHYDROGENASE"/>
    <property type="match status" value="1"/>
</dbReference>
<dbReference type="GO" id="GO:0006006">
    <property type="term" value="P:glucose metabolic process"/>
    <property type="evidence" value="ECO:0007669"/>
    <property type="project" value="UniProtKB-KW"/>
</dbReference>
<dbReference type="Gene3D" id="3.40.50.720">
    <property type="entry name" value="NAD(P)-binding Rossmann-like Domain"/>
    <property type="match status" value="1"/>
</dbReference>
<feature type="compositionally biased region" description="Polar residues" evidence="12">
    <location>
        <begin position="504"/>
        <end position="515"/>
    </location>
</feature>
<dbReference type="SMR" id="B4N4F9"/>
<dbReference type="STRING" id="7260.B4N4F9"/>
<dbReference type="GO" id="GO:0050661">
    <property type="term" value="F:NADP binding"/>
    <property type="evidence" value="ECO:0007669"/>
    <property type="project" value="InterPro"/>
</dbReference>
<feature type="domain" description="Glucose-6-phosphate dehydrogenase C-terminal" evidence="14">
    <location>
        <begin position="197"/>
        <end position="482"/>
    </location>
</feature>
<feature type="domain" description="Glucose-6-phosphate dehydrogenase NAD-binding" evidence="13">
    <location>
        <begin position="15"/>
        <end position="194"/>
    </location>
</feature>
<dbReference type="NCBIfam" id="TIGR00871">
    <property type="entry name" value="zwf"/>
    <property type="match status" value="1"/>
</dbReference>
<dbReference type="PANTHER" id="PTHR23429">
    <property type="entry name" value="GLUCOSE-6-PHOSPHATE 1-DEHYDROGENASE G6PD"/>
    <property type="match status" value="1"/>
</dbReference>